<dbReference type="EMBL" id="JBHTLU010000035">
    <property type="protein sequence ID" value="MFD1223493.1"/>
    <property type="molecule type" value="Genomic_DNA"/>
</dbReference>
<gene>
    <name evidence="2" type="ORF">ACFQ4B_25550</name>
</gene>
<protein>
    <submittedName>
        <fullName evidence="2">Uncharacterized protein</fullName>
    </submittedName>
</protein>
<sequence length="72" mass="7854">MLKKMTSLSISMSFCSLPPLAEVQNRPAHPTTAPLPMAQNPIPKDANVTIRFATWDTASSLETYSGRGWFSG</sequence>
<accession>A0ABW3URE4</accession>
<name>A0ABW3URE4_9BACL</name>
<dbReference type="Proteomes" id="UP001597180">
    <property type="component" value="Unassembled WGS sequence"/>
</dbReference>
<evidence type="ECO:0000256" key="1">
    <source>
        <dbReference type="SAM" id="SignalP"/>
    </source>
</evidence>
<proteinExistence type="predicted"/>
<feature type="signal peptide" evidence="1">
    <location>
        <begin position="1"/>
        <end position="21"/>
    </location>
</feature>
<organism evidence="2 3">
    <name type="scientific">Paenibacillus vulneris</name>
    <dbReference type="NCBI Taxonomy" id="1133364"/>
    <lineage>
        <taxon>Bacteria</taxon>
        <taxon>Bacillati</taxon>
        <taxon>Bacillota</taxon>
        <taxon>Bacilli</taxon>
        <taxon>Bacillales</taxon>
        <taxon>Paenibacillaceae</taxon>
        <taxon>Paenibacillus</taxon>
    </lineage>
</organism>
<reference evidence="3" key="1">
    <citation type="journal article" date="2019" name="Int. J. Syst. Evol. Microbiol.">
        <title>The Global Catalogue of Microorganisms (GCM) 10K type strain sequencing project: providing services to taxonomists for standard genome sequencing and annotation.</title>
        <authorList>
            <consortium name="The Broad Institute Genomics Platform"/>
            <consortium name="The Broad Institute Genome Sequencing Center for Infectious Disease"/>
            <person name="Wu L."/>
            <person name="Ma J."/>
        </authorList>
    </citation>
    <scope>NUCLEOTIDE SEQUENCE [LARGE SCALE GENOMIC DNA]</scope>
    <source>
        <strain evidence="3">CCUG 53270</strain>
    </source>
</reference>
<keyword evidence="3" id="KW-1185">Reference proteome</keyword>
<evidence type="ECO:0000313" key="2">
    <source>
        <dbReference type="EMBL" id="MFD1223493.1"/>
    </source>
</evidence>
<keyword evidence="1" id="KW-0732">Signal</keyword>
<feature type="chain" id="PRO_5045182548" evidence="1">
    <location>
        <begin position="22"/>
        <end position="72"/>
    </location>
</feature>
<dbReference type="RefSeq" id="WP_345590867.1">
    <property type="nucleotide sequence ID" value="NZ_BAABJG010000024.1"/>
</dbReference>
<evidence type="ECO:0000313" key="3">
    <source>
        <dbReference type="Proteomes" id="UP001597180"/>
    </source>
</evidence>
<comment type="caution">
    <text evidence="2">The sequence shown here is derived from an EMBL/GenBank/DDBJ whole genome shotgun (WGS) entry which is preliminary data.</text>
</comment>